<accession>A0ABZ2CFJ4</accession>
<keyword evidence="4" id="KW-1185">Reference proteome</keyword>
<evidence type="ECO:0000256" key="1">
    <source>
        <dbReference type="SAM" id="Phobius"/>
    </source>
</evidence>
<dbReference type="RefSeq" id="WP_338451453.1">
    <property type="nucleotide sequence ID" value="NZ_CP137640.1"/>
</dbReference>
<dbReference type="Proteomes" id="UP001357223">
    <property type="component" value="Chromosome"/>
</dbReference>
<evidence type="ECO:0000313" key="3">
    <source>
        <dbReference type="EMBL" id="WVX82554.1"/>
    </source>
</evidence>
<keyword evidence="1" id="KW-0472">Membrane</keyword>
<feature type="transmembrane region" description="Helical" evidence="1">
    <location>
        <begin position="110"/>
        <end position="130"/>
    </location>
</feature>
<reference evidence="3 4" key="1">
    <citation type="submission" date="2023-10" db="EMBL/GenBank/DDBJ databases">
        <title>Niallia locisalis sp.nov. isolated from a salt pond sample.</title>
        <authorList>
            <person name="Li X.-J."/>
            <person name="Dong L."/>
        </authorList>
    </citation>
    <scope>NUCLEOTIDE SEQUENCE [LARGE SCALE GENOMIC DNA]</scope>
    <source>
        <strain evidence="3 4">DSM 29761</strain>
    </source>
</reference>
<dbReference type="Pfam" id="PF18917">
    <property type="entry name" value="LiaI-LiaF-like_TM1"/>
    <property type="match status" value="1"/>
</dbReference>
<feature type="transmembrane region" description="Helical" evidence="1">
    <location>
        <begin position="58"/>
        <end position="74"/>
    </location>
</feature>
<keyword evidence="1" id="KW-1133">Transmembrane helix</keyword>
<proteinExistence type="predicted"/>
<feature type="transmembrane region" description="Helical" evidence="1">
    <location>
        <begin position="7"/>
        <end position="26"/>
    </location>
</feature>
<keyword evidence="1" id="KW-0812">Transmembrane</keyword>
<name>A0ABZ2CFJ4_9BACI</name>
<feature type="transmembrane region" description="Helical" evidence="1">
    <location>
        <begin position="32"/>
        <end position="51"/>
    </location>
</feature>
<organism evidence="3 4">
    <name type="scientific">Niallia oryzisoli</name>
    <dbReference type="NCBI Taxonomy" id="1737571"/>
    <lineage>
        <taxon>Bacteria</taxon>
        <taxon>Bacillati</taxon>
        <taxon>Bacillota</taxon>
        <taxon>Bacilli</taxon>
        <taxon>Bacillales</taxon>
        <taxon>Bacillaceae</taxon>
        <taxon>Niallia</taxon>
    </lineage>
</organism>
<feature type="transmembrane region" description="Helical" evidence="1">
    <location>
        <begin position="142"/>
        <end position="158"/>
    </location>
</feature>
<dbReference type="InterPro" id="IPR043726">
    <property type="entry name" value="LiaI-LiaF-like_TM1"/>
</dbReference>
<feature type="transmembrane region" description="Helical" evidence="1">
    <location>
        <begin position="80"/>
        <end position="98"/>
    </location>
</feature>
<evidence type="ECO:0000259" key="2">
    <source>
        <dbReference type="Pfam" id="PF18917"/>
    </source>
</evidence>
<sequence>MKNARIFPGIILIGFGIFFFLQQANLPLFAEFMTWPTLLMIVGIAFLCQGYGGNDYEAILPGVILTGFGFHFHVVNRLSLWPDALGVFILIIALGFLLRYQKTRNGLFQGVLFLALAGLLLFYNQVMSWFGLLENNITTFSKFWPVALILVGVYLLFFKRKK</sequence>
<feature type="domain" description="LiaI-LiaF-like transmembrane region" evidence="2">
    <location>
        <begin position="6"/>
        <end position="47"/>
    </location>
</feature>
<evidence type="ECO:0000313" key="4">
    <source>
        <dbReference type="Proteomes" id="UP001357223"/>
    </source>
</evidence>
<protein>
    <submittedName>
        <fullName evidence="3">DUF5668 domain-containing protein</fullName>
    </submittedName>
</protein>
<gene>
    <name evidence="3" type="ORF">R4Z09_06110</name>
</gene>
<dbReference type="EMBL" id="CP137640">
    <property type="protein sequence ID" value="WVX82554.1"/>
    <property type="molecule type" value="Genomic_DNA"/>
</dbReference>